<evidence type="ECO:0000256" key="1">
    <source>
        <dbReference type="ARBA" id="ARBA00004167"/>
    </source>
</evidence>
<evidence type="ECO:0000313" key="8">
    <source>
        <dbReference type="Proteomes" id="UP000178432"/>
    </source>
</evidence>
<dbReference type="Pfam" id="PF07963">
    <property type="entry name" value="N_methyl"/>
    <property type="match status" value="1"/>
</dbReference>
<protein>
    <recommendedName>
        <fullName evidence="9">Type II secretion system protein GspG C-terminal domain-containing protein</fullName>
    </recommendedName>
</protein>
<gene>
    <name evidence="7" type="ORF">A2663_04195</name>
</gene>
<keyword evidence="3 6" id="KW-0812">Transmembrane</keyword>
<proteinExistence type="predicted"/>
<dbReference type="AlphaFoldDB" id="A0A1G1Y4Z9"/>
<dbReference type="Gene3D" id="3.30.700.10">
    <property type="entry name" value="Glycoprotein, Type 4 Pilin"/>
    <property type="match status" value="1"/>
</dbReference>
<dbReference type="NCBIfam" id="TIGR02532">
    <property type="entry name" value="IV_pilin_GFxxxE"/>
    <property type="match status" value="1"/>
</dbReference>
<evidence type="ECO:0000256" key="6">
    <source>
        <dbReference type="SAM" id="Phobius"/>
    </source>
</evidence>
<comment type="subcellular location">
    <subcellularLocation>
        <location evidence="1">Membrane</location>
        <topology evidence="1">Single-pass membrane protein</topology>
    </subcellularLocation>
</comment>
<sequence length="142" mass="14779">MRKKGFTLIELLVVIAIIGLLSTLAVVALNSARLKARDAKRVADVKQIQTALELYFNDQSAYPSEGAAVVLGASATKCLGTIGFSSAGCADAYMGLIPVDPLPAQSYTYVGDNTTYSLIFSLEGPVGGLGLGVHTADQNGLQ</sequence>
<organism evidence="7 8">
    <name type="scientific">Candidatus Buchananbacteria bacterium RIFCSPHIGHO2_01_FULL_46_12</name>
    <dbReference type="NCBI Taxonomy" id="1797536"/>
    <lineage>
        <taxon>Bacteria</taxon>
        <taxon>Candidatus Buchananiibacteriota</taxon>
    </lineage>
</organism>
<evidence type="ECO:0000256" key="2">
    <source>
        <dbReference type="ARBA" id="ARBA00022481"/>
    </source>
</evidence>
<feature type="transmembrane region" description="Helical" evidence="6">
    <location>
        <begin position="6"/>
        <end position="31"/>
    </location>
</feature>
<dbReference type="PANTHER" id="PTHR30093">
    <property type="entry name" value="GENERAL SECRETION PATHWAY PROTEIN G"/>
    <property type="match status" value="1"/>
</dbReference>
<evidence type="ECO:0000313" key="7">
    <source>
        <dbReference type="EMBL" id="OGY47413.1"/>
    </source>
</evidence>
<keyword evidence="5 6" id="KW-0472">Membrane</keyword>
<comment type="caution">
    <text evidence="7">The sequence shown here is derived from an EMBL/GenBank/DDBJ whole genome shotgun (WGS) entry which is preliminary data.</text>
</comment>
<dbReference type="SUPFAM" id="SSF54523">
    <property type="entry name" value="Pili subunits"/>
    <property type="match status" value="1"/>
</dbReference>
<name>A0A1G1Y4Z9_9BACT</name>
<reference evidence="7 8" key="1">
    <citation type="journal article" date="2016" name="Nat. Commun.">
        <title>Thousands of microbial genomes shed light on interconnected biogeochemical processes in an aquifer system.</title>
        <authorList>
            <person name="Anantharaman K."/>
            <person name="Brown C.T."/>
            <person name="Hug L.A."/>
            <person name="Sharon I."/>
            <person name="Castelle C.J."/>
            <person name="Probst A.J."/>
            <person name="Thomas B.C."/>
            <person name="Singh A."/>
            <person name="Wilkins M.J."/>
            <person name="Karaoz U."/>
            <person name="Brodie E.L."/>
            <person name="Williams K.H."/>
            <person name="Hubbard S.S."/>
            <person name="Banfield J.F."/>
        </authorList>
    </citation>
    <scope>NUCLEOTIDE SEQUENCE [LARGE SCALE GENOMIC DNA]</scope>
</reference>
<dbReference type="PROSITE" id="PS00409">
    <property type="entry name" value="PROKAR_NTER_METHYL"/>
    <property type="match status" value="1"/>
</dbReference>
<dbReference type="PRINTS" id="PR00813">
    <property type="entry name" value="BCTERIALGSPG"/>
</dbReference>
<dbReference type="InterPro" id="IPR012902">
    <property type="entry name" value="N_methyl_site"/>
</dbReference>
<dbReference type="EMBL" id="MHIF01000038">
    <property type="protein sequence ID" value="OGY47413.1"/>
    <property type="molecule type" value="Genomic_DNA"/>
</dbReference>
<dbReference type="GO" id="GO:0015627">
    <property type="term" value="C:type II protein secretion system complex"/>
    <property type="evidence" value="ECO:0007669"/>
    <property type="project" value="InterPro"/>
</dbReference>
<evidence type="ECO:0008006" key="9">
    <source>
        <dbReference type="Google" id="ProtNLM"/>
    </source>
</evidence>
<keyword evidence="2" id="KW-0488">Methylation</keyword>
<evidence type="ECO:0000256" key="4">
    <source>
        <dbReference type="ARBA" id="ARBA00022989"/>
    </source>
</evidence>
<evidence type="ECO:0000256" key="5">
    <source>
        <dbReference type="ARBA" id="ARBA00023136"/>
    </source>
</evidence>
<dbReference type="GO" id="GO:0015628">
    <property type="term" value="P:protein secretion by the type II secretion system"/>
    <property type="evidence" value="ECO:0007669"/>
    <property type="project" value="InterPro"/>
</dbReference>
<dbReference type="InterPro" id="IPR045584">
    <property type="entry name" value="Pilin-like"/>
</dbReference>
<accession>A0A1G1Y4Z9</accession>
<dbReference type="GO" id="GO:0016020">
    <property type="term" value="C:membrane"/>
    <property type="evidence" value="ECO:0007669"/>
    <property type="project" value="UniProtKB-SubCell"/>
</dbReference>
<dbReference type="InterPro" id="IPR000983">
    <property type="entry name" value="Bac_GSPG_pilin"/>
</dbReference>
<keyword evidence="4 6" id="KW-1133">Transmembrane helix</keyword>
<dbReference type="Proteomes" id="UP000178432">
    <property type="component" value="Unassembled WGS sequence"/>
</dbReference>
<evidence type="ECO:0000256" key="3">
    <source>
        <dbReference type="ARBA" id="ARBA00022692"/>
    </source>
</evidence>
<dbReference type="PANTHER" id="PTHR30093:SF44">
    <property type="entry name" value="TYPE II SECRETION SYSTEM CORE PROTEIN G"/>
    <property type="match status" value="1"/>
</dbReference>